<keyword evidence="3 5" id="KW-0375">Hydrogen ion transport</keyword>
<dbReference type="InterPro" id="IPR005124">
    <property type="entry name" value="V-ATPase_G"/>
</dbReference>
<dbReference type="AlphaFoldDB" id="B6JXY7"/>
<gene>
    <name evidence="7" type="primary">vma10</name>
    <name evidence="6" type="ORF">SJAG_01447</name>
</gene>
<dbReference type="GeneID" id="7051404"/>
<accession>B6JXY7</accession>
<evidence type="ECO:0000313" key="7">
    <source>
        <dbReference type="JaponicusDB" id="SJAG_01447"/>
    </source>
</evidence>
<evidence type="ECO:0000256" key="1">
    <source>
        <dbReference type="ARBA" id="ARBA00010066"/>
    </source>
</evidence>
<dbReference type="GO" id="GO:0016471">
    <property type="term" value="C:vacuolar proton-transporting V-type ATPase complex"/>
    <property type="evidence" value="ECO:0007669"/>
    <property type="project" value="InterPro"/>
</dbReference>
<dbReference type="Pfam" id="PF03179">
    <property type="entry name" value="V-ATPase_G"/>
    <property type="match status" value="1"/>
</dbReference>
<dbReference type="OrthoDB" id="250802at2759"/>
<keyword evidence="4 5" id="KW-0406">Ion transport</keyword>
<comment type="function">
    <text evidence="5">Subunit of the V1 complex of vacuolar(H+)-ATPase (V-ATPase), a multisubunit enzyme composed of a peripheral complex (V1) that hydrolyzes ATP and a membrane integral complex (V0) that translocates protons. V-ATPase is responsible for acidifying and maintaining the pH of intracellular compartments and in some cell types, is targeted to the plasma membrane, where it is responsible for acidifying the extracellular environment.</text>
</comment>
<dbReference type="eggNOG" id="KOG1772">
    <property type="taxonomic scope" value="Eukaryota"/>
</dbReference>
<dbReference type="PANTHER" id="PTHR12713">
    <property type="entry name" value="VACUOLAR ATP SYNTHASE SUBUNIT G"/>
    <property type="match status" value="1"/>
</dbReference>
<organism evidence="6 8">
    <name type="scientific">Schizosaccharomyces japonicus (strain yFS275 / FY16936)</name>
    <name type="common">Fission yeast</name>
    <dbReference type="NCBI Taxonomy" id="402676"/>
    <lineage>
        <taxon>Eukaryota</taxon>
        <taxon>Fungi</taxon>
        <taxon>Dikarya</taxon>
        <taxon>Ascomycota</taxon>
        <taxon>Taphrinomycotina</taxon>
        <taxon>Schizosaccharomycetes</taxon>
        <taxon>Schizosaccharomycetales</taxon>
        <taxon>Schizosaccharomycetaceae</taxon>
        <taxon>Schizosaccharomyces</taxon>
    </lineage>
</organism>
<dbReference type="RefSeq" id="XP_002172698.2">
    <property type="nucleotide sequence ID" value="XM_002172662.2"/>
</dbReference>
<dbReference type="VEuPathDB" id="FungiDB:SJAG_01447"/>
<evidence type="ECO:0000256" key="2">
    <source>
        <dbReference type="ARBA" id="ARBA00022448"/>
    </source>
</evidence>
<dbReference type="JaponicusDB" id="SJAG_01447">
    <property type="gene designation" value="vma10"/>
</dbReference>
<keyword evidence="8" id="KW-1185">Reference proteome</keyword>
<dbReference type="Gene3D" id="1.20.5.2950">
    <property type="match status" value="1"/>
</dbReference>
<dbReference type="EMBL" id="KE651168">
    <property type="protein sequence ID" value="EEB06405.2"/>
    <property type="molecule type" value="Genomic_DNA"/>
</dbReference>
<dbReference type="GO" id="GO:0046961">
    <property type="term" value="F:proton-transporting ATPase activity, rotational mechanism"/>
    <property type="evidence" value="ECO:0007669"/>
    <property type="project" value="InterPro"/>
</dbReference>
<protein>
    <recommendedName>
        <fullName evidence="5">V-type proton ATPase subunit G</fullName>
    </recommendedName>
</protein>
<dbReference type="NCBIfam" id="TIGR01147">
    <property type="entry name" value="V_ATP_synt_G"/>
    <property type="match status" value="1"/>
</dbReference>
<evidence type="ECO:0000313" key="6">
    <source>
        <dbReference type="EMBL" id="EEB06405.2"/>
    </source>
</evidence>
<dbReference type="Proteomes" id="UP000001744">
    <property type="component" value="Unassembled WGS sequence"/>
</dbReference>
<evidence type="ECO:0000313" key="8">
    <source>
        <dbReference type="Proteomes" id="UP000001744"/>
    </source>
</evidence>
<evidence type="ECO:0000256" key="5">
    <source>
        <dbReference type="RuleBase" id="RU364019"/>
    </source>
</evidence>
<dbReference type="PANTHER" id="PTHR12713:SF11">
    <property type="entry name" value="V-TYPE PROTON ATPASE SUBUNIT G"/>
    <property type="match status" value="1"/>
</dbReference>
<proteinExistence type="inferred from homology"/>
<dbReference type="STRING" id="402676.B6JXY7"/>
<evidence type="ECO:0000256" key="4">
    <source>
        <dbReference type="ARBA" id="ARBA00023065"/>
    </source>
</evidence>
<keyword evidence="2 5" id="KW-0813">Transport</keyword>
<name>B6JXY7_SCHJY</name>
<reference evidence="6 8" key="1">
    <citation type="journal article" date="2011" name="Science">
        <title>Comparative functional genomics of the fission yeasts.</title>
        <authorList>
            <person name="Rhind N."/>
            <person name="Chen Z."/>
            <person name="Yassour M."/>
            <person name="Thompson D.A."/>
            <person name="Haas B.J."/>
            <person name="Habib N."/>
            <person name="Wapinski I."/>
            <person name="Roy S."/>
            <person name="Lin M.F."/>
            <person name="Heiman D.I."/>
            <person name="Young S.K."/>
            <person name="Furuya K."/>
            <person name="Guo Y."/>
            <person name="Pidoux A."/>
            <person name="Chen H.M."/>
            <person name="Robbertse B."/>
            <person name="Goldberg J.M."/>
            <person name="Aoki K."/>
            <person name="Bayne E.H."/>
            <person name="Berlin A.M."/>
            <person name="Desjardins C.A."/>
            <person name="Dobbs E."/>
            <person name="Dukaj L."/>
            <person name="Fan L."/>
            <person name="FitzGerald M.G."/>
            <person name="French C."/>
            <person name="Gujja S."/>
            <person name="Hansen K."/>
            <person name="Keifenheim D."/>
            <person name="Levin J.Z."/>
            <person name="Mosher R.A."/>
            <person name="Mueller C.A."/>
            <person name="Pfiffner J."/>
            <person name="Priest M."/>
            <person name="Russ C."/>
            <person name="Smialowska A."/>
            <person name="Swoboda P."/>
            <person name="Sykes S.M."/>
            <person name="Vaughn M."/>
            <person name="Vengrova S."/>
            <person name="Yoder R."/>
            <person name="Zeng Q."/>
            <person name="Allshire R."/>
            <person name="Baulcombe D."/>
            <person name="Birren B.W."/>
            <person name="Brown W."/>
            <person name="Ekwall K."/>
            <person name="Kellis M."/>
            <person name="Leatherwood J."/>
            <person name="Levin H."/>
            <person name="Margalit H."/>
            <person name="Martienssen R."/>
            <person name="Nieduszynski C.A."/>
            <person name="Spatafora J.W."/>
            <person name="Friedman N."/>
            <person name="Dalgaard J.Z."/>
            <person name="Baumann P."/>
            <person name="Niki H."/>
            <person name="Regev A."/>
            <person name="Nusbaum C."/>
        </authorList>
    </citation>
    <scope>NUCLEOTIDE SEQUENCE [LARGE SCALE GENOMIC DNA]</scope>
    <source>
        <strain evidence="8">yFS275 / FY16936</strain>
    </source>
</reference>
<dbReference type="HOGENOM" id="CLU_125101_0_0_1"/>
<comment type="subunit">
    <text evidence="5">V-ATPase is a heteromultimeric enzyme made up of two complexes: the ATP-hydrolytic V1 complex and the proton translocation V0 complex.</text>
</comment>
<sequence length="109" mass="12498">MSAQGNSGVQLLLEAEKDARNIVEKARQYRLQRLKDARNEAAHDVEEYTKFKKDEFAKFEENASVLYKQSEEESKQEVVKMIESIKSDSSVNADKVVDEVLALLLDVKY</sequence>
<evidence type="ECO:0000256" key="3">
    <source>
        <dbReference type="ARBA" id="ARBA00022781"/>
    </source>
</evidence>
<comment type="similarity">
    <text evidence="1 5">Belongs to the V-ATPase G subunit family.</text>
</comment>
<dbReference type="OMA" id="LHKNYRQ"/>